<evidence type="ECO:0000313" key="2">
    <source>
        <dbReference type="Proteomes" id="UP000315252"/>
    </source>
</evidence>
<dbReference type="PANTHER" id="PTHR43611">
    <property type="entry name" value="ALPHA-D-GLUCOSE 1-PHOSPHATE PHOSPHATASE"/>
    <property type="match status" value="1"/>
</dbReference>
<sequence length="199" mass="22912">MTKTIIFDLGGVLIDWNPRYLYRKLFDTEAEVEDFLTRICTHDWNEQQDAGRPFAEGIALLTEKHPEQRHMIEAYFDRWSEMLGGAHDGTVEVLDKLRGRDVRLFALTNFSAETFPVARQHYEFLSWFEGILVSGEEGMKKPDPGIFHLLADRYGLTLEGAAFIDDVPKNVEAARRLGVHAIHFTSPTELQREIDRFLA</sequence>
<evidence type="ECO:0000313" key="1">
    <source>
        <dbReference type="EMBL" id="TQV78967.1"/>
    </source>
</evidence>
<dbReference type="PRINTS" id="PR00413">
    <property type="entry name" value="HADHALOGNASE"/>
</dbReference>
<dbReference type="InterPro" id="IPR023214">
    <property type="entry name" value="HAD_sf"/>
</dbReference>
<reference evidence="1 2" key="1">
    <citation type="submission" date="2019-06" db="EMBL/GenBank/DDBJ databases">
        <title>Whole genome sequence for Rhodospirillaceae sp. R148.</title>
        <authorList>
            <person name="Wang G."/>
        </authorList>
    </citation>
    <scope>NUCLEOTIDE SEQUENCE [LARGE SCALE GENOMIC DNA]</scope>
    <source>
        <strain evidence="1 2">R148</strain>
    </source>
</reference>
<gene>
    <name evidence="1" type="ORF">FKG95_14880</name>
</gene>
<dbReference type="Pfam" id="PF00702">
    <property type="entry name" value="Hydrolase"/>
    <property type="match status" value="1"/>
</dbReference>
<dbReference type="OrthoDB" id="9807742at2"/>
<dbReference type="Proteomes" id="UP000315252">
    <property type="component" value="Unassembled WGS sequence"/>
</dbReference>
<organism evidence="1 2">
    <name type="scientific">Denitrobaculum tricleocarpae</name>
    <dbReference type="NCBI Taxonomy" id="2591009"/>
    <lineage>
        <taxon>Bacteria</taxon>
        <taxon>Pseudomonadati</taxon>
        <taxon>Pseudomonadota</taxon>
        <taxon>Alphaproteobacteria</taxon>
        <taxon>Rhodospirillales</taxon>
        <taxon>Rhodospirillaceae</taxon>
        <taxon>Denitrobaculum</taxon>
    </lineage>
</organism>
<dbReference type="RefSeq" id="WP_142897190.1">
    <property type="nucleotide sequence ID" value="NZ_ML660056.1"/>
</dbReference>
<dbReference type="SFLD" id="SFLDS00003">
    <property type="entry name" value="Haloacid_Dehalogenase"/>
    <property type="match status" value="1"/>
</dbReference>
<dbReference type="PANTHER" id="PTHR43611:SF3">
    <property type="entry name" value="FLAVIN MONONUCLEOTIDE HYDROLASE 1, CHLOROPLATIC"/>
    <property type="match status" value="1"/>
</dbReference>
<dbReference type="AlphaFoldDB" id="A0A545TP16"/>
<name>A0A545TP16_9PROT</name>
<comment type="caution">
    <text evidence="1">The sequence shown here is derived from an EMBL/GenBank/DDBJ whole genome shotgun (WGS) entry which is preliminary data.</text>
</comment>
<keyword evidence="2" id="KW-1185">Reference proteome</keyword>
<dbReference type="Gene3D" id="3.40.50.1000">
    <property type="entry name" value="HAD superfamily/HAD-like"/>
    <property type="match status" value="1"/>
</dbReference>
<protein>
    <submittedName>
        <fullName evidence="1">HAD family phosphatase</fullName>
    </submittedName>
</protein>
<proteinExistence type="predicted"/>
<dbReference type="NCBIfam" id="TIGR01509">
    <property type="entry name" value="HAD-SF-IA-v3"/>
    <property type="match status" value="1"/>
</dbReference>
<dbReference type="CDD" id="cd02603">
    <property type="entry name" value="HAD_sEH-N_like"/>
    <property type="match status" value="1"/>
</dbReference>
<dbReference type="EMBL" id="VHSH01000005">
    <property type="protein sequence ID" value="TQV78967.1"/>
    <property type="molecule type" value="Genomic_DNA"/>
</dbReference>
<dbReference type="SFLD" id="SFLDG01129">
    <property type="entry name" value="C1.5:_HAD__Beta-PGM__Phosphata"/>
    <property type="match status" value="1"/>
</dbReference>
<accession>A0A545TP16</accession>
<dbReference type="InterPro" id="IPR006439">
    <property type="entry name" value="HAD-SF_hydro_IA"/>
</dbReference>
<dbReference type="SUPFAM" id="SSF56784">
    <property type="entry name" value="HAD-like"/>
    <property type="match status" value="1"/>
</dbReference>
<dbReference type="InterPro" id="IPR036412">
    <property type="entry name" value="HAD-like_sf"/>
</dbReference>